<dbReference type="GO" id="GO:0005886">
    <property type="term" value="C:plasma membrane"/>
    <property type="evidence" value="ECO:0000318"/>
    <property type="project" value="GO_Central"/>
</dbReference>
<feature type="transmembrane region" description="Helical" evidence="9">
    <location>
        <begin position="70"/>
        <end position="89"/>
    </location>
</feature>
<reference evidence="12" key="1">
    <citation type="submission" date="2015-02" db="EMBL/GenBank/DDBJ databases">
        <title>Genome sequencing for Strongylocentrotus purpuratus.</title>
        <authorList>
            <person name="Murali S."/>
            <person name="Liu Y."/>
            <person name="Vee V."/>
            <person name="English A."/>
            <person name="Wang M."/>
            <person name="Skinner E."/>
            <person name="Han Y."/>
            <person name="Muzny D.M."/>
            <person name="Worley K.C."/>
            <person name="Gibbs R.A."/>
        </authorList>
    </citation>
    <scope>NUCLEOTIDE SEQUENCE</scope>
</reference>
<evidence type="ECO:0000256" key="9">
    <source>
        <dbReference type="SAM" id="Phobius"/>
    </source>
</evidence>
<dbReference type="Gene3D" id="1.20.1070.10">
    <property type="entry name" value="Rhodopsin 7-helix transmembrane proteins"/>
    <property type="match status" value="1"/>
</dbReference>
<keyword evidence="4" id="KW-0297">G-protein coupled receptor</keyword>
<dbReference type="InterPro" id="IPR000276">
    <property type="entry name" value="GPCR_Rhodpsn"/>
</dbReference>
<evidence type="ECO:0000256" key="5">
    <source>
        <dbReference type="ARBA" id="ARBA00023136"/>
    </source>
</evidence>
<evidence type="ECO:0000256" key="6">
    <source>
        <dbReference type="ARBA" id="ARBA00023170"/>
    </source>
</evidence>
<keyword evidence="5 9" id="KW-0472">Membrane</keyword>
<dbReference type="PANTHER" id="PTHR24238:SF47">
    <property type="entry name" value="ECDYSTEROIDS_DOPAMINE RECEPTOR-RELATED"/>
    <property type="match status" value="1"/>
</dbReference>
<dbReference type="GO" id="GO:0008528">
    <property type="term" value="F:G protein-coupled peptide receptor activity"/>
    <property type="evidence" value="ECO:0000318"/>
    <property type="project" value="GO_Central"/>
</dbReference>
<dbReference type="SUPFAM" id="SSF81321">
    <property type="entry name" value="Family A G protein-coupled receptor-like"/>
    <property type="match status" value="1"/>
</dbReference>
<evidence type="ECO:0000313" key="12">
    <source>
        <dbReference type="Proteomes" id="UP000007110"/>
    </source>
</evidence>
<feature type="transmembrane region" description="Helical" evidence="9">
    <location>
        <begin position="109"/>
        <end position="129"/>
    </location>
</feature>
<feature type="compositionally biased region" description="Polar residues" evidence="8">
    <location>
        <begin position="247"/>
        <end position="260"/>
    </location>
</feature>
<evidence type="ECO:0000256" key="8">
    <source>
        <dbReference type="SAM" id="MobiDB-lite"/>
    </source>
</evidence>
<dbReference type="GeneID" id="105446711"/>
<evidence type="ECO:0000256" key="4">
    <source>
        <dbReference type="ARBA" id="ARBA00023040"/>
    </source>
</evidence>
<evidence type="ECO:0000256" key="1">
    <source>
        <dbReference type="ARBA" id="ARBA00004141"/>
    </source>
</evidence>
<feature type="transmembrane region" description="Helical" evidence="9">
    <location>
        <begin position="6"/>
        <end position="24"/>
    </location>
</feature>
<feature type="region of interest" description="Disordered" evidence="8">
    <location>
        <begin position="247"/>
        <end position="292"/>
    </location>
</feature>
<feature type="domain" description="G-protein coupled receptors family 1 profile" evidence="10">
    <location>
        <begin position="14"/>
        <end position="358"/>
    </location>
</feature>
<sequence length="374" mass="41832">MTVGCLAAAIGIPGNIAIIIVFTCQGIKNATDITFIALAVVDLIASIINGMKIVMVFFHDERPWACYIEVIAARSGLYSGLFLTIWIAVYRYQAVCKPFDRRIGRRAAILVSIGCAITAFGLHVPFFFITTSIKLGREYGCNVYGDISWGRDVYAKTQAIVFCVSALGISVLYIQIYKFIRASQVIRQQMTTGSAFVKTISNDVESLASNKQRALNESASYIEDSCATRAIHQASVSIPLSTISNSTRPSVTSKMKTQDSLPDVESGKTRRATHQPADDKTKPSSKKLKNNQSDHKTTQVVIIITVIFFLLWLPNIVIDQIPIGQLTRILLETHKGSFIIYFFYQIKYISHITNVFVYVFTYRRFRQTCCHPFN</sequence>
<dbReference type="PRINTS" id="PR00237">
    <property type="entry name" value="GPCRRHODOPSN"/>
</dbReference>
<dbReference type="RefSeq" id="XP_011682172.2">
    <property type="nucleotide sequence ID" value="XM_011683870.2"/>
</dbReference>
<dbReference type="EnsemblMetazoa" id="XM_011683870">
    <property type="protein sequence ID" value="XP_011682172"/>
    <property type="gene ID" value="LOC105446711"/>
</dbReference>
<feature type="transmembrane region" description="Helical" evidence="9">
    <location>
        <begin position="338"/>
        <end position="360"/>
    </location>
</feature>
<evidence type="ECO:0000256" key="7">
    <source>
        <dbReference type="ARBA" id="ARBA00023224"/>
    </source>
</evidence>
<organism evidence="11 12">
    <name type="scientific">Strongylocentrotus purpuratus</name>
    <name type="common">Purple sea urchin</name>
    <dbReference type="NCBI Taxonomy" id="7668"/>
    <lineage>
        <taxon>Eukaryota</taxon>
        <taxon>Metazoa</taxon>
        <taxon>Echinodermata</taxon>
        <taxon>Eleutherozoa</taxon>
        <taxon>Echinozoa</taxon>
        <taxon>Echinoidea</taxon>
        <taxon>Euechinoidea</taxon>
        <taxon>Echinacea</taxon>
        <taxon>Camarodonta</taxon>
        <taxon>Echinidea</taxon>
        <taxon>Strongylocentrotidae</taxon>
        <taxon>Strongylocentrotus</taxon>
    </lineage>
</organism>
<dbReference type="PANTHER" id="PTHR24238">
    <property type="entry name" value="G-PROTEIN COUPLED RECEPTOR"/>
    <property type="match status" value="1"/>
</dbReference>
<evidence type="ECO:0000259" key="10">
    <source>
        <dbReference type="PROSITE" id="PS50262"/>
    </source>
</evidence>
<dbReference type="Pfam" id="PF00001">
    <property type="entry name" value="7tm_1"/>
    <property type="match status" value="1"/>
</dbReference>
<keyword evidence="3 9" id="KW-1133">Transmembrane helix</keyword>
<proteinExistence type="predicted"/>
<feature type="transmembrane region" description="Helical" evidence="9">
    <location>
        <begin position="36"/>
        <end position="58"/>
    </location>
</feature>
<reference evidence="11" key="2">
    <citation type="submission" date="2021-01" db="UniProtKB">
        <authorList>
            <consortium name="EnsemblMetazoa"/>
        </authorList>
    </citation>
    <scope>IDENTIFICATION</scope>
</reference>
<dbReference type="InterPro" id="IPR017452">
    <property type="entry name" value="GPCR_Rhodpsn_7TM"/>
</dbReference>
<keyword evidence="2 9" id="KW-0812">Transmembrane</keyword>
<evidence type="ECO:0000256" key="3">
    <source>
        <dbReference type="ARBA" id="ARBA00022989"/>
    </source>
</evidence>
<accession>A0A7M7HMR5</accession>
<feature type="transmembrane region" description="Helical" evidence="9">
    <location>
        <begin position="297"/>
        <end position="318"/>
    </location>
</feature>
<dbReference type="InParanoid" id="A0A7M7HMR5"/>
<evidence type="ECO:0000256" key="2">
    <source>
        <dbReference type="ARBA" id="ARBA00022692"/>
    </source>
</evidence>
<keyword evidence="6" id="KW-0675">Receptor</keyword>
<dbReference type="Proteomes" id="UP000007110">
    <property type="component" value="Unassembled WGS sequence"/>
</dbReference>
<dbReference type="PROSITE" id="PS50262">
    <property type="entry name" value="G_PROTEIN_RECEP_F1_2"/>
    <property type="match status" value="1"/>
</dbReference>
<evidence type="ECO:0000313" key="11">
    <source>
        <dbReference type="EnsemblMetazoa" id="XP_011682172"/>
    </source>
</evidence>
<dbReference type="AlphaFoldDB" id="A0A7M7HMR5"/>
<dbReference type="KEGG" id="spu:105446711"/>
<dbReference type="OMA" id="ARWIACA"/>
<keyword evidence="12" id="KW-1185">Reference proteome</keyword>
<dbReference type="GO" id="GO:0007218">
    <property type="term" value="P:neuropeptide signaling pathway"/>
    <property type="evidence" value="ECO:0000318"/>
    <property type="project" value="GO_Central"/>
</dbReference>
<dbReference type="CDD" id="cd00637">
    <property type="entry name" value="7tm_classA_rhodopsin-like"/>
    <property type="match status" value="1"/>
</dbReference>
<name>A0A7M7HMR5_STRPU</name>
<comment type="subcellular location">
    <subcellularLocation>
        <location evidence="1">Membrane</location>
        <topology evidence="1">Multi-pass membrane protein</topology>
    </subcellularLocation>
</comment>
<keyword evidence="7" id="KW-0807">Transducer</keyword>
<feature type="transmembrane region" description="Helical" evidence="9">
    <location>
        <begin position="159"/>
        <end position="180"/>
    </location>
</feature>
<protein>
    <recommendedName>
        <fullName evidence="10">G-protein coupled receptors family 1 profile domain-containing protein</fullName>
    </recommendedName>
</protein>